<dbReference type="Proteomes" id="UP000887116">
    <property type="component" value="Unassembled WGS sequence"/>
</dbReference>
<dbReference type="OrthoDB" id="6437324at2759"/>
<keyword evidence="8" id="KW-1185">Reference proteome</keyword>
<evidence type="ECO:0000313" key="8">
    <source>
        <dbReference type="Proteomes" id="UP000887116"/>
    </source>
</evidence>
<dbReference type="InterPro" id="IPR049388">
    <property type="entry name" value="FBN_EGF_N"/>
</dbReference>
<evidence type="ECO:0000256" key="4">
    <source>
        <dbReference type="ARBA" id="ARBA00023157"/>
    </source>
</evidence>
<dbReference type="GO" id="GO:0005576">
    <property type="term" value="C:extracellular region"/>
    <property type="evidence" value="ECO:0007669"/>
    <property type="project" value="UniProtKB-SubCell"/>
</dbReference>
<comment type="caution">
    <text evidence="7">The sequence shown here is derived from an EMBL/GenBank/DDBJ whole genome shotgun (WGS) entry which is preliminary data.</text>
</comment>
<protein>
    <recommendedName>
        <fullName evidence="6">Fibrillin first EGF domain-containing protein</fullName>
    </recommendedName>
</protein>
<evidence type="ECO:0000259" key="6">
    <source>
        <dbReference type="Pfam" id="PF21364"/>
    </source>
</evidence>
<dbReference type="EMBL" id="BMAO01038298">
    <property type="protein sequence ID" value="GFR23921.1"/>
    <property type="molecule type" value="Genomic_DNA"/>
</dbReference>
<evidence type="ECO:0000256" key="1">
    <source>
        <dbReference type="ARBA" id="ARBA00004613"/>
    </source>
</evidence>
<dbReference type="Pfam" id="PF21364">
    <property type="entry name" value="EGF_FBN_1st"/>
    <property type="match status" value="1"/>
</dbReference>
<feature type="compositionally biased region" description="Gly residues" evidence="5">
    <location>
        <begin position="53"/>
        <end position="65"/>
    </location>
</feature>
<feature type="region of interest" description="Disordered" evidence="5">
    <location>
        <begin position="35"/>
        <end position="81"/>
    </location>
</feature>
<evidence type="ECO:0000256" key="2">
    <source>
        <dbReference type="ARBA" id="ARBA00022525"/>
    </source>
</evidence>
<organism evidence="7 8">
    <name type="scientific">Trichonephila clavata</name>
    <name type="common">Joro spider</name>
    <name type="synonym">Nephila clavata</name>
    <dbReference type="NCBI Taxonomy" id="2740835"/>
    <lineage>
        <taxon>Eukaryota</taxon>
        <taxon>Metazoa</taxon>
        <taxon>Ecdysozoa</taxon>
        <taxon>Arthropoda</taxon>
        <taxon>Chelicerata</taxon>
        <taxon>Arachnida</taxon>
        <taxon>Araneae</taxon>
        <taxon>Araneomorphae</taxon>
        <taxon>Entelegynae</taxon>
        <taxon>Araneoidea</taxon>
        <taxon>Nephilidae</taxon>
        <taxon>Trichonephila</taxon>
    </lineage>
</organism>
<sequence length="81" mass="8199">MFQRAICRSTCGEGRCIRPNLCFCTNRQVRPSCDGPALPGGGLVPGGKDPSGIGPGNGVGPGNVVGPGTPQQPSGKCCHKH</sequence>
<keyword evidence="3" id="KW-0732">Signal</keyword>
<evidence type="ECO:0000313" key="7">
    <source>
        <dbReference type="EMBL" id="GFR23921.1"/>
    </source>
</evidence>
<feature type="domain" description="Fibrillin first EGF" evidence="6">
    <location>
        <begin position="11"/>
        <end position="32"/>
    </location>
</feature>
<accession>A0A8X6LUY4</accession>
<proteinExistence type="predicted"/>
<comment type="subcellular location">
    <subcellularLocation>
        <location evidence="1">Secreted</location>
    </subcellularLocation>
</comment>
<name>A0A8X6LUY4_TRICU</name>
<evidence type="ECO:0000256" key="5">
    <source>
        <dbReference type="SAM" id="MobiDB-lite"/>
    </source>
</evidence>
<evidence type="ECO:0000256" key="3">
    <source>
        <dbReference type="ARBA" id="ARBA00022729"/>
    </source>
</evidence>
<keyword evidence="2" id="KW-0964">Secreted</keyword>
<keyword evidence="4" id="KW-1015">Disulfide bond</keyword>
<reference evidence="7" key="1">
    <citation type="submission" date="2020-07" db="EMBL/GenBank/DDBJ databases">
        <title>Multicomponent nature underlies the extraordinary mechanical properties of spider dragline silk.</title>
        <authorList>
            <person name="Kono N."/>
            <person name="Nakamura H."/>
            <person name="Mori M."/>
            <person name="Yoshida Y."/>
            <person name="Ohtoshi R."/>
            <person name="Malay A.D."/>
            <person name="Moran D.A.P."/>
            <person name="Tomita M."/>
            <person name="Numata K."/>
            <person name="Arakawa K."/>
        </authorList>
    </citation>
    <scope>NUCLEOTIDE SEQUENCE</scope>
</reference>
<gene>
    <name evidence="7" type="ORF">TNCT_275591</name>
</gene>
<dbReference type="AlphaFoldDB" id="A0A8X6LUY4"/>